<keyword evidence="2" id="KW-1185">Reference proteome</keyword>
<protein>
    <submittedName>
        <fullName evidence="1">Uncharacterized protein</fullName>
    </submittedName>
</protein>
<dbReference type="RefSeq" id="YP_010651753.1">
    <property type="nucleotide sequence ID" value="NC_070783.1"/>
</dbReference>
<reference evidence="1 2" key="1">
    <citation type="submission" date="2020-06" db="EMBL/GenBank/DDBJ databases">
        <authorList>
            <person name="Arora M.N."/>
            <person name="Dalling M.T."/>
            <person name="Dawson S.P.M."/>
            <person name="Elia S.N."/>
            <person name="Burke B."/>
            <person name="Shaffer C.D."/>
            <person name="Weston-Hafer K.A."/>
            <person name="Garlena R.A."/>
            <person name="Russell D.A."/>
            <person name="Pope W.H."/>
            <person name="Jacobs-Sera D."/>
            <person name="Hatfull G.F."/>
        </authorList>
    </citation>
    <scope>NUCLEOTIDE SEQUENCE [LARGE SCALE GENOMIC DNA]</scope>
</reference>
<dbReference type="Proteomes" id="UP000516151">
    <property type="component" value="Segment"/>
</dbReference>
<dbReference type="GeneID" id="77927463"/>
<proteinExistence type="predicted"/>
<organism evidence="1 2">
    <name type="scientific">Streptomyces phage Faust</name>
    <dbReference type="NCBI Taxonomy" id="2767565"/>
    <lineage>
        <taxon>Viruses</taxon>
        <taxon>Duplodnaviria</taxon>
        <taxon>Heunggongvirae</taxon>
        <taxon>Uroviricota</taxon>
        <taxon>Caudoviricetes</taxon>
        <taxon>Stanwilliamsviridae</taxon>
        <taxon>Loccivirinae</taxon>
        <taxon>Faustvirus</taxon>
        <taxon>Faustvirus faust</taxon>
    </lineage>
</organism>
<gene>
    <name evidence="1" type="primary">168</name>
    <name evidence="1" type="ORF">SEA_FAUST_168</name>
</gene>
<evidence type="ECO:0000313" key="1">
    <source>
        <dbReference type="EMBL" id="QNN99246.1"/>
    </source>
</evidence>
<dbReference type="KEGG" id="vg:77927463"/>
<name>A0A7G9UYZ1_9CAUD</name>
<evidence type="ECO:0000313" key="2">
    <source>
        <dbReference type="Proteomes" id="UP000516151"/>
    </source>
</evidence>
<accession>A0A7G9UYZ1</accession>
<dbReference type="EMBL" id="MT684598">
    <property type="protein sequence ID" value="QNN99246.1"/>
    <property type="molecule type" value="Genomic_DNA"/>
</dbReference>
<sequence length="64" mass="7711">MHHLLEETDRLTRIHMIDENVPGWLVQENAYFSRVSYDYLGHHYEIDVLNDEYIVVEQIGYESD</sequence>